<comment type="subcellular location">
    <subcellularLocation>
        <location evidence="1">Cell membrane</location>
        <topology evidence="1">Multi-pass membrane protein</topology>
    </subcellularLocation>
</comment>
<dbReference type="EMBL" id="VEVQ02000007">
    <property type="protein sequence ID" value="NHN26511.1"/>
    <property type="molecule type" value="Genomic_DNA"/>
</dbReference>
<evidence type="ECO:0000256" key="4">
    <source>
        <dbReference type="ARBA" id="ARBA00022692"/>
    </source>
</evidence>
<feature type="transmembrane region" description="Helical" evidence="8">
    <location>
        <begin position="94"/>
        <end position="115"/>
    </location>
</feature>
<evidence type="ECO:0000313" key="10">
    <source>
        <dbReference type="Proteomes" id="UP000817854"/>
    </source>
</evidence>
<feature type="transmembrane region" description="Helical" evidence="8">
    <location>
        <begin position="156"/>
        <end position="177"/>
    </location>
</feature>
<keyword evidence="10" id="KW-1185">Reference proteome</keyword>
<evidence type="ECO:0000256" key="8">
    <source>
        <dbReference type="SAM" id="Phobius"/>
    </source>
</evidence>
<proteinExistence type="predicted"/>
<name>A0ABX0ISG9_9FLAO</name>
<dbReference type="InterPro" id="IPR026323">
    <property type="entry name" value="Exosortase-related_prot_XrtF"/>
</dbReference>
<reference evidence="10" key="1">
    <citation type="submission" date="2019-05" db="EMBL/GenBank/DDBJ databases">
        <title>Flavobacterium profundi sp. nov., isolated from a deep-sea seamount.</title>
        <authorList>
            <person name="Zhang D.-C."/>
        </authorList>
    </citation>
    <scope>NUCLEOTIDE SEQUENCE [LARGE SCALE GENOMIC DNA]</scope>
    <source>
        <strain evidence="10">EC11</strain>
    </source>
</reference>
<sequence>MLKITSLNSIFVTYKPFLTFLAKFLLFYVVFAFIYEGYLKQFDFSKNEVDGISVSVANQTKFLLNFFEYDVAIVKNEASPSLKILYKGKYVSKIIEGCNAISVIILFAAFIFAFSAKIKETILYIFIGTIVIHVLNVVRIALLTYMLYFYPEYQEVLHGTVFPLFIYGVVFLLWVLWVTKFSGYDKKNT</sequence>
<keyword evidence="5" id="KW-0378">Hydrolase</keyword>
<dbReference type="InterPro" id="IPR026392">
    <property type="entry name" value="Exo/Archaeosortase_dom"/>
</dbReference>
<evidence type="ECO:0000256" key="6">
    <source>
        <dbReference type="ARBA" id="ARBA00022989"/>
    </source>
</evidence>
<feature type="transmembrane region" description="Helical" evidence="8">
    <location>
        <begin position="122"/>
        <end position="150"/>
    </location>
</feature>
<evidence type="ECO:0000256" key="7">
    <source>
        <dbReference type="ARBA" id="ARBA00023136"/>
    </source>
</evidence>
<protein>
    <submittedName>
        <fullName evidence="9">Exosortase family protein XrtF</fullName>
    </submittedName>
</protein>
<evidence type="ECO:0000256" key="1">
    <source>
        <dbReference type="ARBA" id="ARBA00004651"/>
    </source>
</evidence>
<organism evidence="9 10">
    <name type="scientific">Flavobacterium jejuense</name>
    <dbReference type="NCBI Taxonomy" id="1544455"/>
    <lineage>
        <taxon>Bacteria</taxon>
        <taxon>Pseudomonadati</taxon>
        <taxon>Bacteroidota</taxon>
        <taxon>Flavobacteriia</taxon>
        <taxon>Flavobacteriales</taxon>
        <taxon>Flavobacteriaceae</taxon>
        <taxon>Flavobacterium</taxon>
    </lineage>
</organism>
<feature type="transmembrane region" description="Helical" evidence="8">
    <location>
        <begin position="12"/>
        <end position="35"/>
    </location>
</feature>
<dbReference type="NCBIfam" id="TIGR04178">
    <property type="entry name" value="exo_archaeo"/>
    <property type="match status" value="1"/>
</dbReference>
<evidence type="ECO:0000256" key="2">
    <source>
        <dbReference type="ARBA" id="ARBA00022475"/>
    </source>
</evidence>
<reference evidence="9 10" key="3">
    <citation type="submission" date="2020-02" db="EMBL/GenBank/DDBJ databases">
        <title>Flavobacterium profundi sp. nov., isolated from a deep-sea seamount.</title>
        <authorList>
            <person name="Zhang D.-C."/>
        </authorList>
    </citation>
    <scope>NUCLEOTIDE SEQUENCE [LARGE SCALE GENOMIC DNA]</scope>
    <source>
        <strain evidence="9 10">EC11</strain>
    </source>
</reference>
<gene>
    <name evidence="9" type="primary">xrtF</name>
    <name evidence="9" type="ORF">FIA58_012565</name>
</gene>
<dbReference type="Pfam" id="PF09721">
    <property type="entry name" value="Exosortase_EpsH"/>
    <property type="match status" value="1"/>
</dbReference>
<dbReference type="NCBIfam" id="TIGR04128">
    <property type="entry name" value="exoso_Fjoh_1448"/>
    <property type="match status" value="1"/>
</dbReference>
<keyword evidence="3" id="KW-0645">Protease</keyword>
<evidence type="ECO:0000256" key="5">
    <source>
        <dbReference type="ARBA" id="ARBA00022801"/>
    </source>
</evidence>
<accession>A0ABX0ISG9</accession>
<keyword evidence="4 8" id="KW-0812">Transmembrane</keyword>
<keyword evidence="7 8" id="KW-0472">Membrane</keyword>
<keyword evidence="6 8" id="KW-1133">Transmembrane helix</keyword>
<evidence type="ECO:0000256" key="3">
    <source>
        <dbReference type="ARBA" id="ARBA00022670"/>
    </source>
</evidence>
<comment type="caution">
    <text evidence="9">The sequence shown here is derived from an EMBL/GenBank/DDBJ whole genome shotgun (WGS) entry which is preliminary data.</text>
</comment>
<evidence type="ECO:0000313" key="9">
    <source>
        <dbReference type="EMBL" id="NHN26511.1"/>
    </source>
</evidence>
<reference evidence="9 10" key="2">
    <citation type="submission" date="2019-05" db="EMBL/GenBank/DDBJ databases">
        <authorList>
            <person name="Lianzixin W."/>
        </authorList>
    </citation>
    <scope>NUCLEOTIDE SEQUENCE [LARGE SCALE GENOMIC DNA]</scope>
    <source>
        <strain evidence="9 10">EC11</strain>
    </source>
</reference>
<dbReference type="Proteomes" id="UP000817854">
    <property type="component" value="Unassembled WGS sequence"/>
</dbReference>
<keyword evidence="2" id="KW-1003">Cell membrane</keyword>
<dbReference type="InterPro" id="IPR019127">
    <property type="entry name" value="Exosortase"/>
</dbReference>